<gene>
    <name evidence="1" type="ORF">BGZ95_004210</name>
</gene>
<evidence type="ECO:0000313" key="2">
    <source>
        <dbReference type="Proteomes" id="UP001194580"/>
    </source>
</evidence>
<dbReference type="Proteomes" id="UP001194580">
    <property type="component" value="Unassembled WGS sequence"/>
</dbReference>
<dbReference type="SUPFAM" id="SSF52047">
    <property type="entry name" value="RNI-like"/>
    <property type="match status" value="1"/>
</dbReference>
<evidence type="ECO:0000313" key="1">
    <source>
        <dbReference type="EMBL" id="KAG0261521.1"/>
    </source>
</evidence>
<protein>
    <submittedName>
        <fullName evidence="1">Uncharacterized protein</fullName>
    </submittedName>
</protein>
<dbReference type="Gene3D" id="3.80.10.10">
    <property type="entry name" value="Ribonuclease Inhibitor"/>
    <property type="match status" value="1"/>
</dbReference>
<dbReference type="EMBL" id="JAAAIL010002028">
    <property type="protein sequence ID" value="KAG0261521.1"/>
    <property type="molecule type" value="Genomic_DNA"/>
</dbReference>
<comment type="caution">
    <text evidence="1">The sequence shown here is derived from an EMBL/GenBank/DDBJ whole genome shotgun (WGS) entry which is preliminary data.</text>
</comment>
<accession>A0AAD4H1U6</accession>
<dbReference type="InterPro" id="IPR032675">
    <property type="entry name" value="LRR_dom_sf"/>
</dbReference>
<sequence length="302" mass="34015">MAHWNIVLEAAALSGKCTNLCSLAVGDMAYYQSLTYAPPTATTMTAGTTETTSIEATAETTVADQVLPWVSELGMTNWDENIKHRQIVEHIWKLVQANVGLVRITLPSLGTISDLSPAFVFETLASLCHLQELDLMWSTFDIPTLLNTVPQLRRLHTNYPRGLYSMDQNFVNLLSLNLKISIEASKLFRLLAHFPGLEELRLKYVLPEPYIALCKIVPFSPKFLSIKSLQIDDSSMPIDRYAALLVGQLPNLVVIRMMTLFAGTQKALWKHCYYLDEIHSVNAWSVDAWRRRRMEDANGGQD</sequence>
<proteinExistence type="predicted"/>
<reference evidence="1" key="1">
    <citation type="journal article" date="2020" name="Fungal Divers.">
        <title>Resolving the Mortierellaceae phylogeny through synthesis of multi-gene phylogenetics and phylogenomics.</title>
        <authorList>
            <person name="Vandepol N."/>
            <person name="Liber J."/>
            <person name="Desiro A."/>
            <person name="Na H."/>
            <person name="Kennedy M."/>
            <person name="Barry K."/>
            <person name="Grigoriev I.V."/>
            <person name="Miller A.N."/>
            <person name="O'Donnell K."/>
            <person name="Stajich J.E."/>
            <person name="Bonito G."/>
        </authorList>
    </citation>
    <scope>NUCLEOTIDE SEQUENCE</scope>
    <source>
        <strain evidence="1">NRRL 28262</strain>
    </source>
</reference>
<dbReference type="AlphaFoldDB" id="A0AAD4H1U6"/>
<name>A0AAD4H1U6_9FUNG</name>
<organism evidence="1 2">
    <name type="scientific">Linnemannia exigua</name>
    <dbReference type="NCBI Taxonomy" id="604196"/>
    <lineage>
        <taxon>Eukaryota</taxon>
        <taxon>Fungi</taxon>
        <taxon>Fungi incertae sedis</taxon>
        <taxon>Mucoromycota</taxon>
        <taxon>Mortierellomycotina</taxon>
        <taxon>Mortierellomycetes</taxon>
        <taxon>Mortierellales</taxon>
        <taxon>Mortierellaceae</taxon>
        <taxon>Linnemannia</taxon>
    </lineage>
</organism>
<keyword evidence="2" id="KW-1185">Reference proteome</keyword>